<reference evidence="4" key="1">
    <citation type="submission" date="2003-08" db="EMBL/GenBank/DDBJ databases">
        <authorList>
            <person name="Birren B."/>
            <person name="Nusbaum C."/>
            <person name="Abebe A."/>
            <person name="Abouelleil A."/>
            <person name="Adekoya E."/>
            <person name="Ait-zahra M."/>
            <person name="Allen N."/>
            <person name="Allen T."/>
            <person name="An P."/>
            <person name="Anderson M."/>
            <person name="Anderson S."/>
            <person name="Arachchi H."/>
            <person name="Armbruster J."/>
            <person name="Bachantsang P."/>
            <person name="Baldwin J."/>
            <person name="Barry A."/>
            <person name="Bayul T."/>
            <person name="Blitshsteyn B."/>
            <person name="Bloom T."/>
            <person name="Blye J."/>
            <person name="Boguslavskiy L."/>
            <person name="Borowsky M."/>
            <person name="Boukhgalter B."/>
            <person name="Brunache A."/>
            <person name="Butler J."/>
            <person name="Calixte N."/>
            <person name="Calvo S."/>
            <person name="Camarata J."/>
            <person name="Campo K."/>
            <person name="Chang J."/>
            <person name="Cheshatsang Y."/>
            <person name="Citroen M."/>
            <person name="Collymore A."/>
            <person name="Considine T."/>
            <person name="Cook A."/>
            <person name="Cooke P."/>
            <person name="Corum B."/>
            <person name="Cuomo C."/>
            <person name="David R."/>
            <person name="Dawoe T."/>
            <person name="Degray S."/>
            <person name="Dodge S."/>
            <person name="Dooley K."/>
            <person name="Dorje P."/>
            <person name="Dorjee K."/>
            <person name="Dorris L."/>
            <person name="Duffey N."/>
            <person name="Dupes A."/>
            <person name="Elkins T."/>
            <person name="Engels R."/>
            <person name="Erickson J."/>
            <person name="Farina A."/>
            <person name="Faro S."/>
            <person name="Ferreira P."/>
            <person name="Fischer H."/>
            <person name="Fitzgerald M."/>
            <person name="Foley K."/>
            <person name="Gage D."/>
            <person name="Galagan J."/>
            <person name="Gearin G."/>
            <person name="Gnerre S."/>
            <person name="Gnirke A."/>
            <person name="Goyette A."/>
            <person name="Graham J."/>
            <person name="Grandbois E."/>
            <person name="Gyaltsen K."/>
            <person name="Hafez N."/>
            <person name="Hagopian D."/>
            <person name="Hagos B."/>
            <person name="Hall J."/>
            <person name="Hatcher B."/>
            <person name="Heller A."/>
            <person name="Higgins H."/>
            <person name="Honan T."/>
            <person name="Horn A."/>
            <person name="Houde N."/>
            <person name="Hughes L."/>
            <person name="Hulme W."/>
            <person name="Husby E."/>
            <person name="Iliev I."/>
            <person name="Jaffe D."/>
            <person name="Jones C."/>
            <person name="Kamal M."/>
            <person name="Kamat A."/>
            <person name="Kamvysselis M."/>
            <person name="Karlsson E."/>
            <person name="Kells C."/>
            <person name="Kieu A."/>
            <person name="Kisner P."/>
            <person name="Kodira C."/>
            <person name="Kulbokas E."/>
            <person name="Labutti K."/>
            <person name="Lama D."/>
            <person name="Landers T."/>
            <person name="Leger J."/>
            <person name="Levine S."/>
            <person name="Lewis D."/>
            <person name="Lewis T."/>
            <person name="Lindblad-toh K."/>
            <person name="Liu X."/>
            <person name="Lokyitsang T."/>
            <person name="Lokyitsang Y."/>
            <person name="Lucien O."/>
            <person name="Lui A."/>
            <person name="Ma L.J."/>
            <person name="Mabbitt R."/>
            <person name="Macdonald J."/>
            <person name="Maclean C."/>
            <person name="Major J."/>
            <person name="Manning J."/>
            <person name="Marabella R."/>
            <person name="Maru K."/>
            <person name="Matthews C."/>
            <person name="Mauceli E."/>
            <person name="Mccarthy M."/>
            <person name="Mcdonough S."/>
            <person name="Mcghee T."/>
            <person name="Meldrim J."/>
            <person name="Meneus L."/>
            <person name="Mesirov J."/>
            <person name="Mihalev A."/>
            <person name="Mihova T."/>
            <person name="Mikkelsen T."/>
            <person name="Mlenga V."/>
            <person name="Moru K."/>
            <person name="Mozes J."/>
            <person name="Mulrain L."/>
            <person name="Munson G."/>
            <person name="Naylor J."/>
            <person name="Newes C."/>
            <person name="Nguyen C."/>
            <person name="Nguyen N."/>
            <person name="Nguyen T."/>
            <person name="Nicol R."/>
            <person name="Nielsen C."/>
            <person name="Nizzari M."/>
            <person name="Norbu C."/>
            <person name="Norbu N."/>
            <person name="O'donnell P."/>
            <person name="Okoawo O."/>
            <person name="O'leary S."/>
            <person name="Omotosho B."/>
            <person name="O'neill K."/>
            <person name="Osman S."/>
            <person name="Parker S."/>
            <person name="Perrin D."/>
            <person name="Phunkhang P."/>
            <person name="Piqani B."/>
            <person name="Purcell S."/>
            <person name="Rachupka T."/>
            <person name="Ramasamy U."/>
            <person name="Rameau R."/>
            <person name="Ray V."/>
            <person name="Raymond C."/>
            <person name="Retta R."/>
            <person name="Richardson S."/>
            <person name="Rise C."/>
            <person name="Rodriguez J."/>
            <person name="Rogers J."/>
            <person name="Rogov P."/>
            <person name="Rutman M."/>
            <person name="Schupbach R."/>
            <person name="Seaman C."/>
            <person name="Settipalli S."/>
            <person name="Sharpe T."/>
            <person name="Sheridan J."/>
            <person name="Sherpa N."/>
            <person name="Shi J."/>
            <person name="Smirnov S."/>
            <person name="Smith C."/>
            <person name="Sougnez C."/>
            <person name="Spencer B."/>
            <person name="Stalker J."/>
            <person name="Stange-thomann N."/>
            <person name="Stavropoulos S."/>
            <person name="Stetson K."/>
            <person name="Stone C."/>
            <person name="Stone S."/>
            <person name="Stubbs M."/>
            <person name="Talamas J."/>
            <person name="Tchuinga P."/>
            <person name="Tenzing P."/>
            <person name="Tesfaye S."/>
            <person name="Theodore J."/>
            <person name="Thoulutsang Y."/>
            <person name="Topham K."/>
            <person name="Towey S."/>
            <person name="Tsamla T."/>
            <person name="Tsomo N."/>
            <person name="Vallee D."/>
            <person name="Vassiliev H."/>
            <person name="Venkataraman V."/>
            <person name="Vinson J."/>
            <person name="Vo A."/>
            <person name="Wade C."/>
            <person name="Wang S."/>
            <person name="Wangchuk T."/>
            <person name="Wangdi T."/>
            <person name="Whittaker C."/>
            <person name="Wilkinson J."/>
            <person name="Wu Y."/>
            <person name="Wyman D."/>
            <person name="Yadav S."/>
            <person name="Yang S."/>
            <person name="Yang X."/>
            <person name="Yeager S."/>
            <person name="Yee E."/>
            <person name="Young G."/>
            <person name="Zainoun J."/>
            <person name="Zembeck L."/>
            <person name="Zimmer A."/>
            <person name="Zody M."/>
            <person name="Lander E."/>
        </authorList>
    </citation>
    <scope>NUCLEOTIDE SEQUENCE [LARGE SCALE GENOMIC DNA]</scope>
</reference>
<dbReference type="Ensembl" id="ENSCSAVT00000011591.1">
    <property type="protein sequence ID" value="ENSCSAVP00000011458.1"/>
    <property type="gene ID" value="ENSCSAVG00000006713.1"/>
</dbReference>
<dbReference type="Proteomes" id="UP000007875">
    <property type="component" value="Unassembled WGS sequence"/>
</dbReference>
<dbReference type="STRING" id="51511.ENSCSAVP00000011458"/>
<dbReference type="SMART" id="SM00209">
    <property type="entry name" value="TSP1"/>
    <property type="match status" value="2"/>
</dbReference>
<dbReference type="InterPro" id="IPR036383">
    <property type="entry name" value="TSP1_rpt_sf"/>
</dbReference>
<evidence type="ECO:0000256" key="2">
    <source>
        <dbReference type="ARBA" id="ARBA00023157"/>
    </source>
</evidence>
<dbReference type="Pfam" id="PF00090">
    <property type="entry name" value="TSP_1"/>
    <property type="match status" value="3"/>
</dbReference>
<reference evidence="3" key="2">
    <citation type="submission" date="2025-08" db="UniProtKB">
        <authorList>
            <consortium name="Ensembl"/>
        </authorList>
    </citation>
    <scope>IDENTIFICATION</scope>
</reference>
<dbReference type="OMA" id="CKTVECC"/>
<dbReference type="PANTHER" id="PTHR22906">
    <property type="entry name" value="PROPERDIN"/>
    <property type="match status" value="1"/>
</dbReference>
<keyword evidence="4" id="KW-1185">Reference proteome</keyword>
<dbReference type="PROSITE" id="PS50092">
    <property type="entry name" value="TSP1"/>
    <property type="match status" value="2"/>
</dbReference>
<dbReference type="AlphaFoldDB" id="H2Z1J6"/>
<evidence type="ECO:0000313" key="4">
    <source>
        <dbReference type="Proteomes" id="UP000007875"/>
    </source>
</evidence>
<keyword evidence="1" id="KW-0677">Repeat</keyword>
<keyword evidence="2" id="KW-1015">Disulfide bond</keyword>
<dbReference type="InParanoid" id="H2Z1J6"/>
<proteinExistence type="predicted"/>
<dbReference type="InterPro" id="IPR000884">
    <property type="entry name" value="TSP1_rpt"/>
</dbReference>
<protein>
    <submittedName>
        <fullName evidence="3">Uncharacterized protein</fullName>
    </submittedName>
</protein>
<organism evidence="3 4">
    <name type="scientific">Ciona savignyi</name>
    <name type="common">Pacific transparent sea squirt</name>
    <dbReference type="NCBI Taxonomy" id="51511"/>
    <lineage>
        <taxon>Eukaryota</taxon>
        <taxon>Metazoa</taxon>
        <taxon>Chordata</taxon>
        <taxon>Tunicata</taxon>
        <taxon>Ascidiacea</taxon>
        <taxon>Phlebobranchia</taxon>
        <taxon>Cionidae</taxon>
        <taxon>Ciona</taxon>
    </lineage>
</organism>
<dbReference type="GeneTree" id="ENSGT00940000169900"/>
<dbReference type="SUPFAM" id="SSF82895">
    <property type="entry name" value="TSP-1 type 1 repeat"/>
    <property type="match status" value="2"/>
</dbReference>
<sequence>MTRQRSCNGGEIGDSGCAGPFVEFVNCNGHNCPSWSSWSSWSPCSASCDEGVVTRRRSCEGGNIGDLGCNGAIKDTLRCIELNITLPTCYVWEEWSDWSSCNRTCGGGFKSRSRECRMNNVN</sequence>
<accession>H2Z1J6</accession>
<dbReference type="HOGENOM" id="CLU_2202875_0_0_1"/>
<reference evidence="3" key="3">
    <citation type="submission" date="2025-09" db="UniProtKB">
        <authorList>
            <consortium name="Ensembl"/>
        </authorList>
    </citation>
    <scope>IDENTIFICATION</scope>
</reference>
<evidence type="ECO:0000256" key="1">
    <source>
        <dbReference type="ARBA" id="ARBA00022737"/>
    </source>
</evidence>
<dbReference type="Gene3D" id="2.20.100.10">
    <property type="entry name" value="Thrombospondin type-1 (TSP1) repeat"/>
    <property type="match status" value="2"/>
</dbReference>
<dbReference type="InterPro" id="IPR052065">
    <property type="entry name" value="Compl_asym_regulator"/>
</dbReference>
<name>H2Z1J6_CIOSA</name>
<evidence type="ECO:0000313" key="3">
    <source>
        <dbReference type="Ensembl" id="ENSCSAVP00000011458.1"/>
    </source>
</evidence>